<organism evidence="1 2">
    <name type="scientific">Lasiodiplodia mahajangana</name>
    <dbReference type="NCBI Taxonomy" id="1108764"/>
    <lineage>
        <taxon>Eukaryota</taxon>
        <taxon>Fungi</taxon>
        <taxon>Dikarya</taxon>
        <taxon>Ascomycota</taxon>
        <taxon>Pezizomycotina</taxon>
        <taxon>Dothideomycetes</taxon>
        <taxon>Dothideomycetes incertae sedis</taxon>
        <taxon>Botryosphaeriales</taxon>
        <taxon>Botryosphaeriaceae</taxon>
        <taxon>Lasiodiplodia</taxon>
    </lineage>
</organism>
<sequence>MDLSLDLQESGSKNSCNDGASSKAAESRHVDCRTSSRGIPTLSESVSPSHEYNHSRYNYGARPKEQDRDGDVKMEDAKAAEESDDKNNTTANWVAEQERFRNAQGGRSHQSPHSSREPYHDKQNGYGAEGYDTESDDDEDDDSYESDSETESETEDEVYSDENEDEWSSDDSSDDDEDDDDF</sequence>
<protein>
    <submittedName>
        <fullName evidence="1">Uncharacterized protein</fullName>
    </submittedName>
</protein>
<gene>
    <name evidence="1" type="ORF">O1611_g9666</name>
</gene>
<proteinExistence type="predicted"/>
<evidence type="ECO:0000313" key="1">
    <source>
        <dbReference type="EMBL" id="KAJ8123137.1"/>
    </source>
</evidence>
<accession>A0ACC2J6U7</accession>
<dbReference type="EMBL" id="JAPUUL010003403">
    <property type="protein sequence ID" value="KAJ8123137.1"/>
    <property type="molecule type" value="Genomic_DNA"/>
</dbReference>
<reference evidence="1" key="1">
    <citation type="submission" date="2022-12" db="EMBL/GenBank/DDBJ databases">
        <title>Genome Sequence of Lasiodiplodia mahajangana.</title>
        <authorList>
            <person name="Buettner E."/>
        </authorList>
    </citation>
    <scope>NUCLEOTIDE SEQUENCE</scope>
    <source>
        <strain evidence="1">VT137</strain>
    </source>
</reference>
<name>A0ACC2J6U7_9PEZI</name>
<dbReference type="Proteomes" id="UP001153332">
    <property type="component" value="Unassembled WGS sequence"/>
</dbReference>
<evidence type="ECO:0000313" key="2">
    <source>
        <dbReference type="Proteomes" id="UP001153332"/>
    </source>
</evidence>
<comment type="caution">
    <text evidence="1">The sequence shown here is derived from an EMBL/GenBank/DDBJ whole genome shotgun (WGS) entry which is preliminary data.</text>
</comment>
<keyword evidence="2" id="KW-1185">Reference proteome</keyword>